<dbReference type="InterPro" id="IPR027417">
    <property type="entry name" value="P-loop_NTPase"/>
</dbReference>
<dbReference type="PANTHER" id="PTHR30486">
    <property type="entry name" value="TWITCHING MOTILITY PROTEIN PILT"/>
    <property type="match status" value="1"/>
</dbReference>
<dbReference type="InterPro" id="IPR001482">
    <property type="entry name" value="T2SS/T4SS_dom"/>
</dbReference>
<protein>
    <submittedName>
        <fullName evidence="4">Type II/IV secretion system ATP hydrolase TadA/VirB11/CpaF, TadA subfamily</fullName>
    </submittedName>
</protein>
<keyword evidence="4" id="KW-0378">Hydrolase</keyword>
<evidence type="ECO:0000313" key="5">
    <source>
        <dbReference type="Proteomes" id="UP000280455"/>
    </source>
</evidence>
<reference evidence="4 5" key="1">
    <citation type="submission" date="2018-03" db="EMBL/GenBank/DDBJ databases">
        <title>Diversity of phytobeneficial traits revealed by whole-genome analysis of worldwide-isolated phenazine-producing Pseudomonas spp.</title>
        <authorList>
            <person name="Biessy A."/>
            <person name="Novinscak A."/>
            <person name="Blom J."/>
            <person name="Leger G."/>
            <person name="Thomashow L.S."/>
            <person name="Cazorla F.M."/>
            <person name="Josic D."/>
            <person name="Filion M."/>
        </authorList>
    </citation>
    <scope>NUCLEOTIDE SEQUENCE [LARGE SCALE GENOMIC DNA]</scope>
    <source>
        <strain evidence="4 5">ChPhzS24</strain>
    </source>
</reference>
<dbReference type="GO" id="GO:0016887">
    <property type="term" value="F:ATP hydrolysis activity"/>
    <property type="evidence" value="ECO:0007669"/>
    <property type="project" value="InterPro"/>
</dbReference>
<dbReference type="Pfam" id="PF00437">
    <property type="entry name" value="T2SSE"/>
    <property type="match status" value="1"/>
</dbReference>
<dbReference type="PANTHER" id="PTHR30486:SF15">
    <property type="entry name" value="TYPE II_IV SECRETION SYSTEM ATPASE"/>
    <property type="match status" value="1"/>
</dbReference>
<dbReference type="Gene3D" id="3.30.450.380">
    <property type="match status" value="1"/>
</dbReference>
<dbReference type="CDD" id="cd01130">
    <property type="entry name" value="VirB11-like_ATPase"/>
    <property type="match status" value="1"/>
</dbReference>
<dbReference type="Gene3D" id="3.40.50.300">
    <property type="entry name" value="P-loop containing nucleotide triphosphate hydrolases"/>
    <property type="match status" value="1"/>
</dbReference>
<evidence type="ECO:0000256" key="2">
    <source>
        <dbReference type="SAM" id="MobiDB-lite"/>
    </source>
</evidence>
<organism evidence="4 5">
    <name type="scientific">Pseudomonas chlororaphis subsp. aureofaciens</name>
    <dbReference type="NCBI Taxonomy" id="587851"/>
    <lineage>
        <taxon>Bacteria</taxon>
        <taxon>Pseudomonadati</taxon>
        <taxon>Pseudomonadota</taxon>
        <taxon>Gammaproteobacteria</taxon>
        <taxon>Pseudomonadales</taxon>
        <taxon>Pseudomonadaceae</taxon>
        <taxon>Pseudomonas</taxon>
    </lineage>
</organism>
<accession>A0AAD0ZLG2</accession>
<gene>
    <name evidence="4" type="ORF">C4K07_4765</name>
</gene>
<feature type="region of interest" description="Disordered" evidence="2">
    <location>
        <begin position="1"/>
        <end position="24"/>
    </location>
</feature>
<evidence type="ECO:0000259" key="3">
    <source>
        <dbReference type="Pfam" id="PF00437"/>
    </source>
</evidence>
<name>A0AAD0ZLG2_9PSED</name>
<proteinExistence type="inferred from homology"/>
<dbReference type="Proteomes" id="UP000280455">
    <property type="component" value="Chromosome"/>
</dbReference>
<dbReference type="InterPro" id="IPR050921">
    <property type="entry name" value="T4SS_GSP_E_ATPase"/>
</dbReference>
<feature type="domain" description="Bacterial type II secretion system protein E" evidence="3">
    <location>
        <begin position="122"/>
        <end position="400"/>
    </location>
</feature>
<evidence type="ECO:0000256" key="1">
    <source>
        <dbReference type="ARBA" id="ARBA00006611"/>
    </source>
</evidence>
<sequence>MLSDFRNRLRQQPGKQAPAEAQDASLDSKECASVLMAWEASVPDLLYETRTKLGSMEAEWREKIYQQLLKVMDLSLLDSLEPAEAGRQIRDICQRLLDEHSAPVNASSRQLILKQIADEVLGLGPLEPLLNDASVSDILVNGHASVYVERFGKLQRTDVRFRDDQHLLNIIDRIVSSLGRRIDESSPLVDARLKDGSRVNAIIPPLAIDGPSMSIRRFAVDLLNTESLVQMGTLTPGIALMLKAIVRGRLNVLISGGTGSGKTTMLNVLSSFIPHNERIVTIEDSAELQLQQPHVVRLETRPSNIEGRGEVGQRELVRNSLRMRPDRIVIGEVRGAEALDMLTAMNTGHDGSLTTIHANTARDALGRIENMVSMTGATFPIKALRQQIASAIGVVIQLERQEDGTRRLVSVQEINGMEGEIITMTEIFAFVRSGLGEKGEVLGEFRPTGMVPAFRDVLAKRGIELPLSLFRPDWMEG</sequence>
<dbReference type="EMBL" id="CP027750">
    <property type="protein sequence ID" value="AZE31528.1"/>
    <property type="molecule type" value="Genomic_DNA"/>
</dbReference>
<dbReference type="SUPFAM" id="SSF52540">
    <property type="entry name" value="P-loop containing nucleoside triphosphate hydrolases"/>
    <property type="match status" value="1"/>
</dbReference>
<dbReference type="AlphaFoldDB" id="A0AAD0ZLG2"/>
<comment type="similarity">
    <text evidence="1">Belongs to the GSP E family.</text>
</comment>
<evidence type="ECO:0000313" key="4">
    <source>
        <dbReference type="EMBL" id="AZE31528.1"/>
    </source>
</evidence>
<dbReference type="RefSeq" id="WP_009050437.1">
    <property type="nucleotide sequence ID" value="NZ_CP027719.1"/>
</dbReference>